<evidence type="ECO:0000256" key="8">
    <source>
        <dbReference type="ARBA" id="ARBA00049229"/>
    </source>
</evidence>
<evidence type="ECO:0000256" key="6">
    <source>
        <dbReference type="ARBA" id="ARBA00048212"/>
    </source>
</evidence>
<dbReference type="GO" id="GO:0004084">
    <property type="term" value="F:branched-chain-amino-acid transaminase activity"/>
    <property type="evidence" value="ECO:0007669"/>
    <property type="project" value="UniProtKB-EC"/>
</dbReference>
<dbReference type="PANTHER" id="PTHR42743:SF11">
    <property type="entry name" value="AMINODEOXYCHORISMATE LYASE"/>
    <property type="match status" value="1"/>
</dbReference>
<dbReference type="Proteomes" id="UP000248054">
    <property type="component" value="Unassembled WGS sequence"/>
</dbReference>
<evidence type="ECO:0000256" key="1">
    <source>
        <dbReference type="ARBA" id="ARBA00004824"/>
    </source>
</evidence>
<dbReference type="PANTHER" id="PTHR42743">
    <property type="entry name" value="AMINO-ACID AMINOTRANSFERASE"/>
    <property type="match status" value="1"/>
</dbReference>
<organism evidence="9 10">
    <name type="scientific">Winogradskyella epiphytica</name>
    <dbReference type="NCBI Taxonomy" id="262005"/>
    <lineage>
        <taxon>Bacteria</taxon>
        <taxon>Pseudomonadati</taxon>
        <taxon>Bacteroidota</taxon>
        <taxon>Flavobacteriia</taxon>
        <taxon>Flavobacteriales</taxon>
        <taxon>Flavobacteriaceae</taxon>
        <taxon>Winogradskyella</taxon>
    </lineage>
</organism>
<evidence type="ECO:0000256" key="4">
    <source>
        <dbReference type="ARBA" id="ARBA00009320"/>
    </source>
</evidence>
<comment type="pathway">
    <text evidence="1">Amino-acid biosynthesis; L-isoleucine biosynthesis; L-isoleucine from 2-oxobutanoate: step 4/4.</text>
</comment>
<dbReference type="GO" id="GO:0046394">
    <property type="term" value="P:carboxylic acid biosynthetic process"/>
    <property type="evidence" value="ECO:0007669"/>
    <property type="project" value="UniProtKB-ARBA"/>
</dbReference>
<evidence type="ECO:0000256" key="7">
    <source>
        <dbReference type="ARBA" id="ARBA00048798"/>
    </source>
</evidence>
<accession>A0A2V4XGI4</accession>
<gene>
    <name evidence="9" type="ORF">DFQ11_10626</name>
</gene>
<dbReference type="Gene3D" id="3.20.10.10">
    <property type="entry name" value="D-amino Acid Aminotransferase, subunit A, domain 2"/>
    <property type="match status" value="1"/>
</dbReference>
<dbReference type="SUPFAM" id="SSF56752">
    <property type="entry name" value="D-aminoacid aminotransferase-like PLP-dependent enzymes"/>
    <property type="match status" value="1"/>
</dbReference>
<dbReference type="CDD" id="cd00449">
    <property type="entry name" value="PLPDE_IV"/>
    <property type="match status" value="1"/>
</dbReference>
<evidence type="ECO:0000313" key="9">
    <source>
        <dbReference type="EMBL" id="PYE80228.1"/>
    </source>
</evidence>
<dbReference type="InterPro" id="IPR036038">
    <property type="entry name" value="Aminotransferase-like"/>
</dbReference>
<dbReference type="RefSeq" id="WP_110476098.1">
    <property type="nucleotide sequence ID" value="NZ_BMWQ01000006.1"/>
</dbReference>
<proteinExistence type="inferred from homology"/>
<reference evidence="9 10" key="1">
    <citation type="submission" date="2018-06" db="EMBL/GenBank/DDBJ databases">
        <title>Genomic Encyclopedia of Type Strains, Phase III (KMG-III): the genomes of soil and plant-associated and newly described type strains.</title>
        <authorList>
            <person name="Whitman W."/>
        </authorList>
    </citation>
    <scope>NUCLEOTIDE SEQUENCE [LARGE SCALE GENOMIC DNA]</scope>
    <source>
        <strain evidence="9 10">CECT 7945</strain>
    </source>
</reference>
<comment type="pathway">
    <text evidence="3">Amino-acid biosynthesis; L-leucine biosynthesis; L-leucine from 3-methyl-2-oxobutanoate: step 4/4.</text>
</comment>
<dbReference type="InterPro" id="IPR043132">
    <property type="entry name" value="BCAT-like_C"/>
</dbReference>
<protein>
    <recommendedName>
        <fullName evidence="5">branched-chain-amino-acid transaminase</fullName>
        <ecNumber evidence="5">2.6.1.42</ecNumber>
    </recommendedName>
</protein>
<keyword evidence="9" id="KW-0032">Aminotransferase</keyword>
<dbReference type="InterPro" id="IPR050571">
    <property type="entry name" value="Class-IV_PLP-Dep_Aminotrnsfr"/>
</dbReference>
<comment type="pathway">
    <text evidence="2">Amino-acid biosynthesis; L-valine biosynthesis; L-valine from pyruvate: step 4/4.</text>
</comment>
<dbReference type="AlphaFoldDB" id="A0A2V4XGI4"/>
<keyword evidence="9" id="KW-0808">Transferase</keyword>
<evidence type="ECO:0000313" key="10">
    <source>
        <dbReference type="Proteomes" id="UP000248054"/>
    </source>
</evidence>
<dbReference type="InterPro" id="IPR043131">
    <property type="entry name" value="BCAT-like_N"/>
</dbReference>
<dbReference type="EMBL" id="QJTD01000006">
    <property type="protein sequence ID" value="PYE80228.1"/>
    <property type="molecule type" value="Genomic_DNA"/>
</dbReference>
<evidence type="ECO:0000256" key="5">
    <source>
        <dbReference type="ARBA" id="ARBA00013053"/>
    </source>
</evidence>
<comment type="caution">
    <text evidence="9">The sequence shown here is derived from an EMBL/GenBank/DDBJ whole genome shotgun (WGS) entry which is preliminary data.</text>
</comment>
<dbReference type="InterPro" id="IPR001544">
    <property type="entry name" value="Aminotrans_IV"/>
</dbReference>
<dbReference type="Pfam" id="PF01063">
    <property type="entry name" value="Aminotran_4"/>
    <property type="match status" value="1"/>
</dbReference>
<dbReference type="Gene3D" id="3.30.470.10">
    <property type="match status" value="1"/>
</dbReference>
<keyword evidence="10" id="KW-1185">Reference proteome</keyword>
<dbReference type="OrthoDB" id="9805628at2"/>
<sequence>MVNYNGTILTLAKSQLSIQNRGYKYGDALFETLKVVNGKIFFWEDHYFRLMSSMRIMRMDIPMSFTMEFLEDEINKTLFANDLLQSSARLRINVDRGEGGLYLPSDNAKIGYNISAEPLENPFYSIDTNASCVVDLYKDYYIAPGLLSGLKSNNKAIQIIGSIYAKENDFDNCLLLNTNKSVVEALNGNLFLVKDGHIKTPPLEEGCLKGVMRKQILALLAEDVNITVEEAPISPFELQKADELFVTNVIKGIVPITKYRKKHYTSDFAQTLINKLNAKLRLQS</sequence>
<comment type="catalytic activity">
    <reaction evidence="8">
        <text>L-leucine + 2-oxoglutarate = 4-methyl-2-oxopentanoate + L-glutamate</text>
        <dbReference type="Rhea" id="RHEA:18321"/>
        <dbReference type="ChEBI" id="CHEBI:16810"/>
        <dbReference type="ChEBI" id="CHEBI:17865"/>
        <dbReference type="ChEBI" id="CHEBI:29985"/>
        <dbReference type="ChEBI" id="CHEBI:57427"/>
        <dbReference type="EC" id="2.6.1.42"/>
    </reaction>
</comment>
<comment type="similarity">
    <text evidence="4">Belongs to the class-IV pyridoxal-phosphate-dependent aminotransferase family.</text>
</comment>
<name>A0A2V4XGI4_9FLAO</name>
<evidence type="ECO:0000256" key="3">
    <source>
        <dbReference type="ARBA" id="ARBA00005072"/>
    </source>
</evidence>
<dbReference type="EC" id="2.6.1.42" evidence="5"/>
<comment type="catalytic activity">
    <reaction evidence="7">
        <text>L-isoleucine + 2-oxoglutarate = (S)-3-methyl-2-oxopentanoate + L-glutamate</text>
        <dbReference type="Rhea" id="RHEA:24801"/>
        <dbReference type="ChEBI" id="CHEBI:16810"/>
        <dbReference type="ChEBI" id="CHEBI:29985"/>
        <dbReference type="ChEBI" id="CHEBI:35146"/>
        <dbReference type="ChEBI" id="CHEBI:58045"/>
        <dbReference type="EC" id="2.6.1.42"/>
    </reaction>
</comment>
<comment type="catalytic activity">
    <reaction evidence="6">
        <text>L-valine + 2-oxoglutarate = 3-methyl-2-oxobutanoate + L-glutamate</text>
        <dbReference type="Rhea" id="RHEA:24813"/>
        <dbReference type="ChEBI" id="CHEBI:11851"/>
        <dbReference type="ChEBI" id="CHEBI:16810"/>
        <dbReference type="ChEBI" id="CHEBI:29985"/>
        <dbReference type="ChEBI" id="CHEBI:57762"/>
        <dbReference type="EC" id="2.6.1.42"/>
    </reaction>
</comment>
<evidence type="ECO:0000256" key="2">
    <source>
        <dbReference type="ARBA" id="ARBA00004931"/>
    </source>
</evidence>